<proteinExistence type="predicted"/>
<accession>A0ACB9MRC8</accession>
<dbReference type="Proteomes" id="UP001057402">
    <property type="component" value="Chromosome 9"/>
</dbReference>
<dbReference type="EMBL" id="CM042888">
    <property type="protein sequence ID" value="KAI4326693.1"/>
    <property type="molecule type" value="Genomic_DNA"/>
</dbReference>
<protein>
    <submittedName>
        <fullName evidence="1">Uncharacterized protein</fullName>
    </submittedName>
</protein>
<keyword evidence="2" id="KW-1185">Reference proteome</keyword>
<comment type="caution">
    <text evidence="1">The sequence shown here is derived from an EMBL/GenBank/DDBJ whole genome shotgun (WGS) entry which is preliminary data.</text>
</comment>
<organism evidence="1 2">
    <name type="scientific">Melastoma candidum</name>
    <dbReference type="NCBI Taxonomy" id="119954"/>
    <lineage>
        <taxon>Eukaryota</taxon>
        <taxon>Viridiplantae</taxon>
        <taxon>Streptophyta</taxon>
        <taxon>Embryophyta</taxon>
        <taxon>Tracheophyta</taxon>
        <taxon>Spermatophyta</taxon>
        <taxon>Magnoliopsida</taxon>
        <taxon>eudicotyledons</taxon>
        <taxon>Gunneridae</taxon>
        <taxon>Pentapetalae</taxon>
        <taxon>rosids</taxon>
        <taxon>malvids</taxon>
        <taxon>Myrtales</taxon>
        <taxon>Melastomataceae</taxon>
        <taxon>Melastomatoideae</taxon>
        <taxon>Melastomateae</taxon>
        <taxon>Melastoma</taxon>
    </lineage>
</organism>
<sequence>MAYHKYPFDDIEITSYSPPQFEPSPASNSGISPAILIPIVVAAAVFFVLGPLHLVLRIFRRKPAQTIYDVEASGENNTADNARALRRQLQQLFHLHDSGLDHASLDALPIFFFRDIVCLDTRPRPFCFDCAVCLSGFLDEDRLRLLPGCGHAFHLNCIDAWLLSNSTCPLCRSSLVDSTVPRSEASDCSNDEFPVEEGTGAGIKRRVFSVILGKLRRSEATDKEGNGCGLDGRRCYSMGSYQYVEGELNMTVELSPTARSRNRAAGEGKSKAGRIEGDKRSRGESFSMSKIWLWSRDSRKLPP</sequence>
<reference evidence="2" key="1">
    <citation type="journal article" date="2023" name="Front. Plant Sci.">
        <title>Chromosomal-level genome assembly of Melastoma candidum provides insights into trichome evolution.</title>
        <authorList>
            <person name="Zhong Y."/>
            <person name="Wu W."/>
            <person name="Sun C."/>
            <person name="Zou P."/>
            <person name="Liu Y."/>
            <person name="Dai S."/>
            <person name="Zhou R."/>
        </authorList>
    </citation>
    <scope>NUCLEOTIDE SEQUENCE [LARGE SCALE GENOMIC DNA]</scope>
</reference>
<gene>
    <name evidence="1" type="ORF">MLD38_031980</name>
</gene>
<name>A0ACB9MRC8_9MYRT</name>
<evidence type="ECO:0000313" key="2">
    <source>
        <dbReference type="Proteomes" id="UP001057402"/>
    </source>
</evidence>
<evidence type="ECO:0000313" key="1">
    <source>
        <dbReference type="EMBL" id="KAI4326693.1"/>
    </source>
</evidence>